<sequence length="163" mass="17737">MVGMILISSCLIGDNVRYDGGNQLNVRLKKLIDSGKAIHACPELLGGLLIPREPAEIIGGDGFDVWNDAAKVVTISNKDVTDDYKHGAIVTLKILKKYQCDTVILKANSPSCGPQEIYDGNFTGNKKKGVGVATALLINEGIKVYDENTFFDQNMIETIVHEK</sequence>
<name>A0A0U1MWZ6_STAAU</name>
<dbReference type="PANTHER" id="PTHR30087:SF1">
    <property type="entry name" value="HYPOTHETICAL CYTOSOLIC PROTEIN"/>
    <property type="match status" value="1"/>
</dbReference>
<dbReference type="Proteomes" id="UP000039437">
    <property type="component" value="Unassembled WGS sequence"/>
</dbReference>
<gene>
    <name evidence="1" type="primary">ybbK</name>
    <name evidence="1" type="ORF">BN1321_90008</name>
</gene>
<dbReference type="EMBL" id="CVOQ01000068">
    <property type="protein sequence ID" value="CRI23733.1"/>
    <property type="molecule type" value="Genomic_DNA"/>
</dbReference>
<accession>A0A0U1MWZ6</accession>
<organism evidence="1 2">
    <name type="scientific">Staphylococcus aureus</name>
    <dbReference type="NCBI Taxonomy" id="1280"/>
    <lineage>
        <taxon>Bacteria</taxon>
        <taxon>Bacillati</taxon>
        <taxon>Bacillota</taxon>
        <taxon>Bacilli</taxon>
        <taxon>Bacillales</taxon>
        <taxon>Staphylococcaceae</taxon>
        <taxon>Staphylococcus</taxon>
    </lineage>
</organism>
<protein>
    <submittedName>
        <fullName evidence="1">Uncharacterized protein</fullName>
    </submittedName>
</protein>
<evidence type="ECO:0000313" key="2">
    <source>
        <dbReference type="Proteomes" id="UP000039437"/>
    </source>
</evidence>
<evidence type="ECO:0000313" key="1">
    <source>
        <dbReference type="EMBL" id="CRI23733.1"/>
    </source>
</evidence>
<proteinExistence type="predicted"/>
<dbReference type="InterPro" id="IPR007553">
    <property type="entry name" value="2-thiour_desulf"/>
</dbReference>
<dbReference type="PANTHER" id="PTHR30087">
    <property type="entry name" value="INNER MEMBRANE PROTEIN"/>
    <property type="match status" value="1"/>
</dbReference>
<reference evidence="1 2" key="1">
    <citation type="submission" date="2015-04" db="EMBL/GenBank/DDBJ databases">
        <authorList>
            <person name="Syromyatnikov M.Y."/>
            <person name="Popov V.N."/>
        </authorList>
    </citation>
    <scope>NUCLEOTIDE SEQUENCE [LARGE SCALE GENOMIC DNA]</scope>
    <source>
        <strain evidence="1 2">AH1</strain>
    </source>
</reference>
<dbReference type="Pfam" id="PF04463">
    <property type="entry name" value="2-thiour_desulf"/>
    <property type="match status" value="1"/>
</dbReference>
<dbReference type="AlphaFoldDB" id="A0A0U1MWZ6"/>